<evidence type="ECO:0000256" key="1">
    <source>
        <dbReference type="SAM" id="MobiDB-lite"/>
    </source>
</evidence>
<name>A0A6J1W236_9SAUR</name>
<reference evidence="3" key="1">
    <citation type="submission" date="2025-08" db="UniProtKB">
        <authorList>
            <consortium name="RefSeq"/>
        </authorList>
    </citation>
    <scope>IDENTIFICATION</scope>
</reference>
<feature type="compositionally biased region" description="Polar residues" evidence="1">
    <location>
        <begin position="124"/>
        <end position="149"/>
    </location>
</feature>
<gene>
    <name evidence="3" type="primary">LOC113431083</name>
</gene>
<proteinExistence type="predicted"/>
<dbReference type="GeneID" id="113431083"/>
<evidence type="ECO:0000313" key="3">
    <source>
        <dbReference type="RefSeq" id="XP_026549235.1"/>
    </source>
</evidence>
<dbReference type="PANTHER" id="PTHR47666">
    <property type="entry name" value="PROTEIN VASCULAR ASSOCIATED DEATH 1, CHLOROPLASTIC"/>
    <property type="match status" value="1"/>
</dbReference>
<dbReference type="PANTHER" id="PTHR47666:SF4">
    <property type="entry name" value="TBC1 DOMAIN FAMILY MEMBER 8B"/>
    <property type="match status" value="1"/>
</dbReference>
<dbReference type="Proteomes" id="UP000504612">
    <property type="component" value="Unplaced"/>
</dbReference>
<protein>
    <submittedName>
        <fullName evidence="3">TBC1 domain family member 8B-like</fullName>
    </submittedName>
</protein>
<evidence type="ECO:0000313" key="2">
    <source>
        <dbReference type="Proteomes" id="UP000504612"/>
    </source>
</evidence>
<dbReference type="RefSeq" id="XP_026549235.1">
    <property type="nucleotide sequence ID" value="XM_026693450.1"/>
</dbReference>
<accession>A0A6J1W236</accession>
<feature type="compositionally biased region" description="Basic and acidic residues" evidence="1">
    <location>
        <begin position="31"/>
        <end position="48"/>
    </location>
</feature>
<feature type="region of interest" description="Disordered" evidence="1">
    <location>
        <begin position="28"/>
        <end position="48"/>
    </location>
</feature>
<feature type="non-terminal residue" evidence="3">
    <location>
        <position position="1"/>
    </location>
</feature>
<dbReference type="AlphaFoldDB" id="A0A6J1W236"/>
<keyword evidence="2" id="KW-1185">Reference proteome</keyword>
<sequence length="208" mass="22966">FTEVESLMPLKGAQLSKEELIHFSQLSVSSPEDKDNADVLKASPEKGKGKVDIQAYLKQWQDEILKKEESIKDLPRMNQSQFIQFSKTLYNLFHGDPEEELLFRAIATVTGLLLRMEEVGRKLQSPTSPTHRGTSPTVGPTTSEASQTGDPAAPTSSSSSEGWSFAFEQILASLLNEPALVRFFEKSVDVRAKLEKAKATQLKARAGV</sequence>
<organism evidence="2 3">
    <name type="scientific">Notechis scutatus</name>
    <name type="common">mainland tiger snake</name>
    <dbReference type="NCBI Taxonomy" id="8663"/>
    <lineage>
        <taxon>Eukaryota</taxon>
        <taxon>Metazoa</taxon>
        <taxon>Chordata</taxon>
        <taxon>Craniata</taxon>
        <taxon>Vertebrata</taxon>
        <taxon>Euteleostomi</taxon>
        <taxon>Lepidosauria</taxon>
        <taxon>Squamata</taxon>
        <taxon>Bifurcata</taxon>
        <taxon>Unidentata</taxon>
        <taxon>Episquamata</taxon>
        <taxon>Toxicofera</taxon>
        <taxon>Serpentes</taxon>
        <taxon>Colubroidea</taxon>
        <taxon>Elapidae</taxon>
        <taxon>Hydrophiinae</taxon>
        <taxon>Notechis</taxon>
    </lineage>
</organism>
<dbReference type="KEGG" id="nss:113431083"/>
<feature type="region of interest" description="Disordered" evidence="1">
    <location>
        <begin position="121"/>
        <end position="160"/>
    </location>
</feature>